<keyword evidence="22 31" id="KW-0407">Ion channel</keyword>
<dbReference type="GO" id="GO:0007611">
    <property type="term" value="P:learning or memory"/>
    <property type="evidence" value="ECO:0007669"/>
    <property type="project" value="UniProtKB-ARBA"/>
</dbReference>
<feature type="binding site" evidence="29">
    <location>
        <position position="354"/>
    </location>
    <ligand>
        <name>L-glutamate</name>
        <dbReference type="ChEBI" id="CHEBI:29985"/>
    </ligand>
</feature>
<feature type="binding site" evidence="29">
    <location>
        <position position="182"/>
    </location>
    <ligand>
        <name>L-glutamate</name>
        <dbReference type="ChEBI" id="CHEBI:29985"/>
    </ligand>
</feature>
<keyword evidence="21 31" id="KW-1071">Ligand-gated ion channel</keyword>
<evidence type="ECO:0000256" key="2">
    <source>
        <dbReference type="ARBA" id="ARBA00004552"/>
    </source>
</evidence>
<dbReference type="FunFam" id="3.40.190.10:FF:000007">
    <property type="entry name" value="Putative glutamate receptor ionotropic NMDA 2B"/>
    <property type="match status" value="1"/>
</dbReference>
<feature type="binding site" evidence="29">
    <location>
        <position position="353"/>
    </location>
    <ligand>
        <name>L-glutamate</name>
        <dbReference type="ChEBI" id="CHEBI:29985"/>
    </ligand>
</feature>
<evidence type="ECO:0000256" key="14">
    <source>
        <dbReference type="ARBA" id="ARBA00023065"/>
    </source>
</evidence>
<keyword evidence="20" id="KW-0966">Cell projection</keyword>
<dbReference type="InterPro" id="IPR001508">
    <property type="entry name" value="Iono_Glu_rcpt_met"/>
</dbReference>
<evidence type="ECO:0000256" key="19">
    <source>
        <dbReference type="ARBA" id="ARBA00023257"/>
    </source>
</evidence>
<evidence type="ECO:0000256" key="30">
    <source>
        <dbReference type="PIRSR" id="PIRSR601508-2"/>
    </source>
</evidence>
<evidence type="ECO:0000256" key="5">
    <source>
        <dbReference type="ARBA" id="ARBA00022553"/>
    </source>
</evidence>
<keyword evidence="14 31" id="KW-0406">Ion transport</keyword>
<keyword evidence="11" id="KW-0460">Magnesium</keyword>
<dbReference type="Gene3D" id="3.40.190.10">
    <property type="entry name" value="Periplasmic binding protein-like II"/>
    <property type="match status" value="3"/>
</dbReference>
<evidence type="ECO:0000256" key="17">
    <source>
        <dbReference type="ARBA" id="ARBA00023170"/>
    </source>
</evidence>
<evidence type="ECO:0000256" key="8">
    <source>
        <dbReference type="ARBA" id="ARBA00022729"/>
    </source>
</evidence>
<dbReference type="GO" id="GO:0043197">
    <property type="term" value="C:dendritic spine"/>
    <property type="evidence" value="ECO:0007669"/>
    <property type="project" value="UniProtKB-SubCell"/>
</dbReference>
<dbReference type="FunFam" id="3.40.50.2300:FF:000344">
    <property type="entry name" value="Glutamate ionotropic receptor NMDA type subunit 2A"/>
    <property type="match status" value="1"/>
</dbReference>
<keyword evidence="10" id="KW-0106">Calcium</keyword>
<comment type="similarity">
    <text evidence="28">Belongs to the glutamate-gated ion channel (TC 1.A.10.1) family. NR2A/GRIN2A subfamily.</text>
</comment>
<feature type="binding site" evidence="29">
    <location>
        <position position="395"/>
    </location>
    <ligand>
        <name>L-glutamate</name>
        <dbReference type="ChEBI" id="CHEBI:29985"/>
    </ligand>
</feature>
<keyword evidence="8" id="KW-0732">Signal</keyword>
<dbReference type="Pfam" id="PF00060">
    <property type="entry name" value="Lig_chan"/>
    <property type="match status" value="1"/>
</dbReference>
<reference evidence="34" key="2">
    <citation type="submission" date="2025-08" db="UniProtKB">
        <authorList>
            <consortium name="Ensembl"/>
        </authorList>
    </citation>
    <scope>IDENTIFICATION</scope>
</reference>
<keyword evidence="12 31" id="KW-1133">Transmembrane helix</keyword>
<evidence type="ECO:0000256" key="13">
    <source>
        <dbReference type="ARBA" id="ARBA00023018"/>
    </source>
</evidence>
<keyword evidence="35" id="KW-1185">Reference proteome</keyword>
<evidence type="ECO:0000256" key="27">
    <source>
        <dbReference type="ARBA" id="ARBA00036634"/>
    </source>
</evidence>
<evidence type="ECO:0000313" key="35">
    <source>
        <dbReference type="Proteomes" id="UP000001645"/>
    </source>
</evidence>
<keyword evidence="6 31" id="KW-0812">Transmembrane</keyword>
<evidence type="ECO:0000259" key="32">
    <source>
        <dbReference type="SMART" id="SM00079"/>
    </source>
</evidence>
<dbReference type="GeneTree" id="ENSGT00940000156222"/>
<dbReference type="SUPFAM" id="SSF53850">
    <property type="entry name" value="Periplasmic binding protein-like II"/>
    <property type="match status" value="1"/>
</dbReference>
<organism evidence="34 35">
    <name type="scientific">Meleagris gallopavo</name>
    <name type="common">Wild turkey</name>
    <dbReference type="NCBI Taxonomy" id="9103"/>
    <lineage>
        <taxon>Eukaryota</taxon>
        <taxon>Metazoa</taxon>
        <taxon>Chordata</taxon>
        <taxon>Craniata</taxon>
        <taxon>Vertebrata</taxon>
        <taxon>Euteleostomi</taxon>
        <taxon>Archelosauria</taxon>
        <taxon>Archosauria</taxon>
        <taxon>Dinosauria</taxon>
        <taxon>Saurischia</taxon>
        <taxon>Theropoda</taxon>
        <taxon>Coelurosauria</taxon>
        <taxon>Aves</taxon>
        <taxon>Neognathae</taxon>
        <taxon>Galloanserae</taxon>
        <taxon>Galliformes</taxon>
        <taxon>Phasianidae</taxon>
        <taxon>Meleagridinae</taxon>
        <taxon>Meleagris</taxon>
    </lineage>
</organism>
<evidence type="ECO:0000256" key="11">
    <source>
        <dbReference type="ARBA" id="ARBA00022842"/>
    </source>
</evidence>
<feature type="domain" description="Ionotropic glutamate receptor L-glutamate and glycine-binding" evidence="33">
    <location>
        <begin position="108"/>
        <end position="166"/>
    </location>
</feature>
<dbReference type="Bgee" id="ENSMGAG00000008432">
    <property type="expression patterns" value="Expressed in brain and 2 other cell types or tissues"/>
</dbReference>
<dbReference type="PANTHER" id="PTHR18966">
    <property type="entry name" value="IONOTROPIC GLUTAMATE RECEPTOR"/>
    <property type="match status" value="1"/>
</dbReference>
<evidence type="ECO:0000256" key="15">
    <source>
        <dbReference type="ARBA" id="ARBA00023136"/>
    </source>
</evidence>
<feature type="site" description="Crucial to convey clamshell closure to channel opening" evidence="30">
    <location>
        <position position="326"/>
    </location>
</feature>
<evidence type="ECO:0000256" key="25">
    <source>
        <dbReference type="ARBA" id="ARBA00034430"/>
    </source>
</evidence>
<dbReference type="HOGENOM" id="CLU_002598_1_0_1"/>
<dbReference type="CDD" id="cd13718">
    <property type="entry name" value="PBP2_iGluR_NMDA_Nr2"/>
    <property type="match status" value="1"/>
</dbReference>
<dbReference type="GO" id="GO:0030659">
    <property type="term" value="C:cytoplasmic vesicle membrane"/>
    <property type="evidence" value="ECO:0007669"/>
    <property type="project" value="UniProtKB-SubCell"/>
</dbReference>
<evidence type="ECO:0000256" key="20">
    <source>
        <dbReference type="ARBA" id="ARBA00023273"/>
    </source>
</evidence>
<dbReference type="GO" id="GO:0005261">
    <property type="term" value="F:monoatomic cation channel activity"/>
    <property type="evidence" value="ECO:0007669"/>
    <property type="project" value="UniProtKB-ARBA"/>
</dbReference>
<sequence length="466" mass="52494">MVHLRRGDTFMMNVTWEGKDLSFTADGYQAHPRLVVIVLNKDRVWEKVGKWENNSLSLKYSVWPRYSSFADSDPDDNHLSIVTLEEAPFVIVEDVDPLMESCQKNTVPCRKFGTNVKKCCKGFCIDILKKLSKTVKFTYDLYLVTNGKHGKKVNNVWNGMIGEVVYHRAVMAVGSLTINEERSEVVDFSVPFVETGISVMVSRSNGTVSPSAFLEPFSASVWVMMFVMLLIVSAMAVFIFEYFSPVGYNRNLAQGRDPHGPSFTIGKAVWLLWGLVFNNSVPVQNPKGTTSKIMVSVWAFFAVIFLASYTANLAAFMIQEEFVDQVTGLSDKKFQRPHDYSPPFRFGTVPNGSTERNIRNNYPDMHLYMTKYNQKGVEDALVSLKTGKLDAFIYDAAVLNYKAGRDEGCKLVTIGSGYIFATTGYGIALQKGSPWKRQIDLALLQFVGDGRDQSLFFPFLFLNMRC</sequence>
<comment type="subcellular location">
    <subcellularLocation>
        <location evidence="2">Cell projection</location>
        <location evidence="2">Dendritic spine</location>
    </subcellularLocation>
    <subcellularLocation>
        <location evidence="1">Cytoplasmic vesicle membrane</location>
    </subcellularLocation>
    <subcellularLocation>
        <location evidence="24 31">Postsynaptic cell membrane</location>
        <topology evidence="24 31">Multi-pass membrane protein</topology>
    </subcellularLocation>
</comment>
<keyword evidence="15 31" id="KW-0472">Membrane</keyword>
<evidence type="ECO:0000256" key="23">
    <source>
        <dbReference type="ARBA" id="ARBA00023329"/>
    </source>
</evidence>
<name>G1N8N3_MELGA</name>
<comment type="function">
    <text evidence="31">Receptor for glutamate that functions as a ligand-gated ion channel in the central nervous system and plays an important role in excitatory synaptic transmission. L-glutamate acts as an excitatory neurotransmitter at many synapses in the central nervous system.</text>
</comment>
<comment type="catalytic activity">
    <reaction evidence="27">
        <text>Ca(2+)(in) = Ca(2+)(out)</text>
        <dbReference type="Rhea" id="RHEA:29671"/>
        <dbReference type="ChEBI" id="CHEBI:29108"/>
    </reaction>
</comment>
<dbReference type="InParanoid" id="G1N8N3"/>
<feature type="domain" description="Ionotropic glutamate receptor C-terminal" evidence="32">
    <location>
        <begin position="104"/>
        <end position="458"/>
    </location>
</feature>
<keyword evidence="13 31" id="KW-0770">Synapse</keyword>
<dbReference type="Proteomes" id="UP000001645">
    <property type="component" value="Chromosome 16"/>
</dbReference>
<keyword evidence="9" id="KW-0862">Zinc</keyword>
<evidence type="ECO:0000256" key="4">
    <source>
        <dbReference type="ARBA" id="ARBA00022475"/>
    </source>
</evidence>
<protein>
    <recommendedName>
        <fullName evidence="31">Glutamate receptor</fullName>
    </recommendedName>
</protein>
<dbReference type="InterPro" id="IPR001320">
    <property type="entry name" value="Iontro_rcpt_C"/>
</dbReference>
<dbReference type="FunFam" id="3.40.190.10:FF:000009">
    <property type="entry name" value="Putative glutamate receptor ionotropic NMDA 2B"/>
    <property type="match status" value="1"/>
</dbReference>
<evidence type="ECO:0000256" key="18">
    <source>
        <dbReference type="ARBA" id="ARBA00023180"/>
    </source>
</evidence>
<evidence type="ECO:0000256" key="28">
    <source>
        <dbReference type="ARBA" id="ARBA00060784"/>
    </source>
</evidence>
<evidence type="ECO:0000256" key="3">
    <source>
        <dbReference type="ARBA" id="ARBA00022448"/>
    </source>
</evidence>
<comment type="catalytic activity">
    <reaction evidence="26">
        <text>Na(+)(in) = Na(+)(out)</text>
        <dbReference type="Rhea" id="RHEA:34963"/>
        <dbReference type="ChEBI" id="CHEBI:29101"/>
    </reaction>
</comment>
<reference evidence="34" key="3">
    <citation type="submission" date="2025-09" db="UniProtKB">
        <authorList>
            <consortium name="Ensembl"/>
        </authorList>
    </citation>
    <scope>IDENTIFICATION</scope>
</reference>
<evidence type="ECO:0000256" key="31">
    <source>
        <dbReference type="RuleBase" id="RU367118"/>
    </source>
</evidence>
<reference evidence="34 35" key="1">
    <citation type="journal article" date="2010" name="PLoS Biol.">
        <title>Multi-platform next-generation sequencing of the domestic turkey (Meleagris gallopavo): genome assembly and analysis.</title>
        <authorList>
            <person name="Dalloul R.A."/>
            <person name="Long J.A."/>
            <person name="Zimin A.V."/>
            <person name="Aslam L."/>
            <person name="Beal K."/>
            <person name="Blomberg L.A."/>
            <person name="Bouffard P."/>
            <person name="Burt D.W."/>
            <person name="Crasta O."/>
            <person name="Crooijmans R.P."/>
            <person name="Cooper K."/>
            <person name="Coulombe R.A."/>
            <person name="De S."/>
            <person name="Delany M.E."/>
            <person name="Dodgson J.B."/>
            <person name="Dong J.J."/>
            <person name="Evans C."/>
            <person name="Frederickson K.M."/>
            <person name="Flicek P."/>
            <person name="Florea L."/>
            <person name="Folkerts O."/>
            <person name="Groenen M.A."/>
            <person name="Harkins T.T."/>
            <person name="Herrero J."/>
            <person name="Hoffmann S."/>
            <person name="Megens H.J."/>
            <person name="Jiang A."/>
            <person name="de Jong P."/>
            <person name="Kaiser P."/>
            <person name="Kim H."/>
            <person name="Kim K.W."/>
            <person name="Kim S."/>
            <person name="Langenberger D."/>
            <person name="Lee M.K."/>
            <person name="Lee T."/>
            <person name="Mane S."/>
            <person name="Marcais G."/>
            <person name="Marz M."/>
            <person name="McElroy A.P."/>
            <person name="Modise T."/>
            <person name="Nefedov M."/>
            <person name="Notredame C."/>
            <person name="Paton I.R."/>
            <person name="Payne W.S."/>
            <person name="Pertea G."/>
            <person name="Prickett D."/>
            <person name="Puiu D."/>
            <person name="Qioa D."/>
            <person name="Raineri E."/>
            <person name="Ruffier M."/>
            <person name="Salzberg S.L."/>
            <person name="Schatz M.C."/>
            <person name="Scheuring C."/>
            <person name="Schmidt C.J."/>
            <person name="Schroeder S."/>
            <person name="Searle S.M."/>
            <person name="Smith E.J."/>
            <person name="Smith J."/>
            <person name="Sonstegard T.S."/>
            <person name="Stadler P.F."/>
            <person name="Tafer H."/>
            <person name="Tu Z.J."/>
            <person name="Van Tassell C.P."/>
            <person name="Vilella A.J."/>
            <person name="Williams K.P."/>
            <person name="Yorke J.A."/>
            <person name="Zhang L."/>
            <person name="Zhang H.B."/>
            <person name="Zhang X."/>
            <person name="Zhang Y."/>
            <person name="Reed K.M."/>
        </authorList>
    </citation>
    <scope>NUCLEOTIDE SEQUENCE [LARGE SCALE GENOMIC DNA]</scope>
</reference>
<evidence type="ECO:0000256" key="16">
    <source>
        <dbReference type="ARBA" id="ARBA00023157"/>
    </source>
</evidence>
<evidence type="ECO:0000256" key="10">
    <source>
        <dbReference type="ARBA" id="ARBA00022837"/>
    </source>
</evidence>
<keyword evidence="3 31" id="KW-0813">Transport</keyword>
<dbReference type="FunFam" id="3.40.190.10:FF:000593">
    <property type="entry name" value="Glutamate ionotropic receptor NMDA type subunit 1"/>
    <property type="match status" value="1"/>
</dbReference>
<evidence type="ECO:0000256" key="12">
    <source>
        <dbReference type="ARBA" id="ARBA00022989"/>
    </source>
</evidence>
<gene>
    <name evidence="34" type="primary">LOC100549076</name>
</gene>
<evidence type="ECO:0000256" key="29">
    <source>
        <dbReference type="PIRSR" id="PIRSR601508-1"/>
    </source>
</evidence>
<dbReference type="Pfam" id="PF10613">
    <property type="entry name" value="Lig_chan-Glu_bd"/>
    <property type="match status" value="1"/>
</dbReference>
<feature type="transmembrane region" description="Helical" evidence="31">
    <location>
        <begin position="221"/>
        <end position="243"/>
    </location>
</feature>
<dbReference type="GO" id="GO:0045211">
    <property type="term" value="C:postsynaptic membrane"/>
    <property type="evidence" value="ECO:0007669"/>
    <property type="project" value="UniProtKB-SubCell"/>
</dbReference>
<evidence type="ECO:0000313" key="34">
    <source>
        <dbReference type="Ensembl" id="ENSMGAP00000008694.3"/>
    </source>
</evidence>
<dbReference type="InterPro" id="IPR015683">
    <property type="entry name" value="Ionotropic_Glu_rcpt"/>
</dbReference>
<keyword evidence="16" id="KW-1015">Disulfide bond</keyword>
<evidence type="ECO:0000256" key="26">
    <source>
        <dbReference type="ARBA" id="ARBA00036239"/>
    </source>
</evidence>
<evidence type="ECO:0000256" key="7">
    <source>
        <dbReference type="ARBA" id="ARBA00022723"/>
    </source>
</evidence>
<keyword evidence="19 31" id="KW-0628">Postsynaptic cell membrane</keyword>
<keyword evidence="18" id="KW-0325">Glycoprotein</keyword>
<dbReference type="SMART" id="SM00079">
    <property type="entry name" value="PBPe"/>
    <property type="match status" value="1"/>
</dbReference>
<feature type="transmembrane region" description="Helical" evidence="31">
    <location>
        <begin position="293"/>
        <end position="318"/>
    </location>
</feature>
<evidence type="ECO:0000256" key="1">
    <source>
        <dbReference type="ARBA" id="ARBA00004156"/>
    </source>
</evidence>
<evidence type="ECO:0000256" key="6">
    <source>
        <dbReference type="ARBA" id="ARBA00022692"/>
    </source>
</evidence>
<dbReference type="Ensembl" id="ENSMGAT00000009494.3">
    <property type="protein sequence ID" value="ENSMGAP00000008694.3"/>
    <property type="gene ID" value="ENSMGAG00000008432.3"/>
</dbReference>
<accession>G1N8N3</accession>
<evidence type="ECO:0000259" key="33">
    <source>
        <dbReference type="SMART" id="SM00918"/>
    </source>
</evidence>
<dbReference type="PRINTS" id="PR00177">
    <property type="entry name" value="NMDARECEPTOR"/>
</dbReference>
<evidence type="ECO:0000256" key="24">
    <source>
        <dbReference type="ARBA" id="ARBA00034104"/>
    </source>
</evidence>
<keyword evidence="7" id="KW-0479">Metal-binding</keyword>
<comment type="catalytic activity">
    <reaction evidence="25">
        <text>K(+)(in) = K(+)(out)</text>
        <dbReference type="Rhea" id="RHEA:29463"/>
        <dbReference type="ChEBI" id="CHEBI:29103"/>
    </reaction>
</comment>
<keyword evidence="23" id="KW-0968">Cytoplasmic vesicle</keyword>
<dbReference type="InterPro" id="IPR019594">
    <property type="entry name" value="Glu/Gly-bd"/>
</dbReference>
<dbReference type="Gene3D" id="3.40.50.2300">
    <property type="match status" value="2"/>
</dbReference>
<dbReference type="AlphaFoldDB" id="G1N8N3"/>
<feature type="binding site" evidence="29">
    <location>
        <position position="177"/>
    </location>
    <ligand>
        <name>L-glutamate</name>
        <dbReference type="ChEBI" id="CHEBI:29985"/>
    </ligand>
</feature>
<evidence type="ECO:0000256" key="22">
    <source>
        <dbReference type="ARBA" id="ARBA00023303"/>
    </source>
</evidence>
<keyword evidence="17 31" id="KW-0675">Receptor</keyword>
<dbReference type="GO" id="GO:0004972">
    <property type="term" value="F:NMDA glutamate receptor activity"/>
    <property type="evidence" value="ECO:0007669"/>
    <property type="project" value="UniProtKB-ARBA"/>
</dbReference>
<evidence type="ECO:0000256" key="9">
    <source>
        <dbReference type="ARBA" id="ARBA00022833"/>
    </source>
</evidence>
<keyword evidence="5" id="KW-0597">Phosphoprotein</keyword>
<dbReference type="SMART" id="SM00918">
    <property type="entry name" value="Lig_chan-Glu_bd"/>
    <property type="match status" value="1"/>
</dbReference>
<dbReference type="GO" id="GO:0046872">
    <property type="term" value="F:metal ion binding"/>
    <property type="evidence" value="ECO:0007669"/>
    <property type="project" value="UniProtKB-KW"/>
</dbReference>
<keyword evidence="4 31" id="KW-1003">Cell membrane</keyword>
<evidence type="ECO:0000256" key="21">
    <source>
        <dbReference type="ARBA" id="ARBA00023286"/>
    </source>
</evidence>
<proteinExistence type="inferred from homology"/>
<feature type="site" description="Interaction with the cone snail toxin Con-ikot-ikot" evidence="30">
    <location>
        <position position="359"/>
    </location>
</feature>